<keyword evidence="2" id="KW-1185">Reference proteome</keyword>
<dbReference type="RefSeq" id="YP_009448821.1">
    <property type="nucleotide sequence ID" value="NC_036594.1"/>
</dbReference>
<evidence type="ECO:0000313" key="2">
    <source>
        <dbReference type="Proteomes" id="UP000236316"/>
    </source>
</evidence>
<name>A0A2I2L4Y4_9VIRU</name>
<reference evidence="1" key="1">
    <citation type="submission" date="2017-08" db="EMBL/GenBank/DDBJ databases">
        <authorList>
            <consortium name="Urmite Genomes"/>
        </authorList>
    </citation>
    <scope>NUCLEOTIDE SEQUENCE [LARGE SCALE GENOMIC DNA]</scope>
    <source>
        <strain evidence="1">IHUMI-LCC2</strain>
    </source>
</reference>
<dbReference type="EMBL" id="LT906555">
    <property type="protein sequence ID" value="SNW62519.1"/>
    <property type="molecule type" value="Genomic_DNA"/>
</dbReference>
<dbReference type="KEGG" id="vg:35382423"/>
<dbReference type="Gene3D" id="2.20.110.10">
    <property type="entry name" value="Histone H3 K4-specific methyltransferase SET7/9 N-terminal domain"/>
    <property type="match status" value="1"/>
</dbReference>
<feature type="non-terminal residue" evidence="1">
    <location>
        <position position="1"/>
    </location>
</feature>
<dbReference type="GeneID" id="35382423"/>
<sequence>LRNENGNIEIICNYKEGKLHGKYEKWYISGEICKRGFYKNDKRDGLFFNYQGFGGLFTTKEYKDGTTIYV</sequence>
<organism evidence="1">
    <name type="scientific">Orpheovirus IHUMI-LCC2</name>
    <dbReference type="NCBI Taxonomy" id="2023057"/>
    <lineage>
        <taxon>Viruses</taxon>
        <taxon>Varidnaviria</taxon>
        <taxon>Bamfordvirae</taxon>
        <taxon>Nucleocytoviricota</taxon>
        <taxon>Megaviricetes</taxon>
        <taxon>Pimascovirales</taxon>
        <taxon>Ocovirineae</taxon>
        <taxon>Orpheoviridae</taxon>
        <taxon>Alphaorpheovirus</taxon>
        <taxon>Alphaorpheovirus massiliense</taxon>
    </lineage>
</organism>
<accession>A0A2I2L4Y4</accession>
<proteinExistence type="predicted"/>
<evidence type="ECO:0000313" key="1">
    <source>
        <dbReference type="EMBL" id="SNW62519.1"/>
    </source>
</evidence>
<dbReference type="SUPFAM" id="SSF82185">
    <property type="entry name" value="Histone H3 K4-specific methyltransferase SET7/9 N-terminal domain"/>
    <property type="match status" value="1"/>
</dbReference>
<dbReference type="Proteomes" id="UP000236316">
    <property type="component" value="Segment"/>
</dbReference>
<gene>
    <name evidence="1" type="ORF">ORPV_615</name>
</gene>
<protein>
    <submittedName>
        <fullName evidence="1">MORN-repeat protein</fullName>
    </submittedName>
</protein>